<dbReference type="PANTHER" id="PTHR11113">
    <property type="entry name" value="N-ACETYLGLUCOSAMINE-6-PHOSPHATE DEACETYLASE"/>
    <property type="match status" value="1"/>
</dbReference>
<comment type="caution">
    <text evidence="9">The sequence shown here is derived from an EMBL/GenBank/DDBJ whole genome shotgun (WGS) entry which is preliminary data.</text>
</comment>
<sequence length="596" mass="62398">MIRHSPSEPADLHLPDLRARAVAAARGDAPFDLLIAGGRLVDMVTGQIRAADIGIVGALIASVHAPGGRTDATSTIDAGGAFLSPGLIDTHMHIESSMVTPAAYAEAVLPNGVTTVVWDPHEFGNVHGLDGVRWAIEATRSLPLRVIPLAPSCVPSAPGLELAGADIDASAMAGMLAWPEIAGLAEVMTMRGVIDGDPRTSAIVNAGLQSGKLVCGHARGLEGADLNAFMAAGITSDHELTSGADLLSKLSAGMTIELRGSHDHLLRQFVEVINNLGFMPQTVTLCTDDVFPDELHFDGGLDDVVRRLVRDGLKPEWALRAATLNAATRLGRNDLGLIAAGRRADIALFEDLQDFKAKQVIANGRIIAEAGKVIGMIAHLDTTALQNSVKLAPLGEDDFRVPAAGNRVRLATIDQPRFTQWGEAEADVADGFVVPPAGTTMIAAAHRHGKADGRPRVGFLTGWGEWRGAFCTTVSHDSHNLTVFGGNIGDMTVAANAVIAAGGGMAVASNGQVDMLLPLPLSGLVTTASLDETALAFRAIRKAMEKIVTWRPPYLVFKACFGATLACNIGPHQTDRGIADVVTGRVLETAVLPSST</sequence>
<evidence type="ECO:0000256" key="6">
    <source>
        <dbReference type="HAMAP-Rule" id="MF_01518"/>
    </source>
</evidence>
<dbReference type="InterPro" id="IPR006680">
    <property type="entry name" value="Amidohydro-rel"/>
</dbReference>
<evidence type="ECO:0000256" key="2">
    <source>
        <dbReference type="ARBA" id="ARBA00012782"/>
    </source>
</evidence>
<dbReference type="HAMAP" id="MF_01518">
    <property type="entry name" value="Adenine_deamin"/>
    <property type="match status" value="1"/>
</dbReference>
<evidence type="ECO:0000256" key="4">
    <source>
        <dbReference type="ARBA" id="ARBA00023211"/>
    </source>
</evidence>
<dbReference type="EMBL" id="JACIIG010000003">
    <property type="protein sequence ID" value="MBB4567803.1"/>
    <property type="molecule type" value="Genomic_DNA"/>
</dbReference>
<dbReference type="GO" id="GO:0006146">
    <property type="term" value="P:adenine catabolic process"/>
    <property type="evidence" value="ECO:0007669"/>
    <property type="project" value="InterPro"/>
</dbReference>
<dbReference type="Pfam" id="PF13382">
    <property type="entry name" value="Adenine_deam_C"/>
    <property type="match status" value="1"/>
</dbReference>
<dbReference type="RefSeq" id="WP_028754456.1">
    <property type="nucleotide sequence ID" value="NZ_JACIIG010000003.1"/>
</dbReference>
<evidence type="ECO:0000259" key="7">
    <source>
        <dbReference type="Pfam" id="PF01979"/>
    </source>
</evidence>
<gene>
    <name evidence="6" type="primary">ade</name>
    <name evidence="9" type="ORF">GGE60_001906</name>
</gene>
<accession>A0A7W6ZS77</accession>
<dbReference type="AlphaFoldDB" id="A0A7W6ZS77"/>
<evidence type="ECO:0000313" key="9">
    <source>
        <dbReference type="EMBL" id="MBB4567803.1"/>
    </source>
</evidence>
<dbReference type="InterPro" id="IPR006679">
    <property type="entry name" value="Adenine_deam"/>
</dbReference>
<name>A0A7W6ZS77_9HYPH</name>
<dbReference type="SUPFAM" id="SSF51556">
    <property type="entry name" value="Metallo-dependent hydrolases"/>
    <property type="match status" value="1"/>
</dbReference>
<organism evidence="9 10">
    <name type="scientific">Rhizobium leucaenae</name>
    <dbReference type="NCBI Taxonomy" id="29450"/>
    <lineage>
        <taxon>Bacteria</taxon>
        <taxon>Pseudomonadati</taxon>
        <taxon>Pseudomonadota</taxon>
        <taxon>Alphaproteobacteria</taxon>
        <taxon>Hyphomicrobiales</taxon>
        <taxon>Rhizobiaceae</taxon>
        <taxon>Rhizobium/Agrobacterium group</taxon>
        <taxon>Rhizobium</taxon>
    </lineage>
</organism>
<dbReference type="SUPFAM" id="SSF51338">
    <property type="entry name" value="Composite domain of metallo-dependent hydrolases"/>
    <property type="match status" value="1"/>
</dbReference>
<evidence type="ECO:0000256" key="5">
    <source>
        <dbReference type="ARBA" id="ARBA00047720"/>
    </source>
</evidence>
<dbReference type="GO" id="GO:0000034">
    <property type="term" value="F:adenine deaminase activity"/>
    <property type="evidence" value="ECO:0007669"/>
    <property type="project" value="UniProtKB-UniRule"/>
</dbReference>
<dbReference type="OrthoDB" id="9775607at2"/>
<keyword evidence="10" id="KW-1185">Reference proteome</keyword>
<dbReference type="PANTHER" id="PTHR11113:SF2">
    <property type="entry name" value="ADENINE DEAMINASE"/>
    <property type="match status" value="1"/>
</dbReference>
<feature type="domain" description="Adenine deaminase C-terminal" evidence="8">
    <location>
        <begin position="418"/>
        <end position="583"/>
    </location>
</feature>
<dbReference type="InterPro" id="IPR032466">
    <property type="entry name" value="Metal_Hydrolase"/>
</dbReference>
<keyword evidence="4 6" id="KW-0464">Manganese</keyword>
<comment type="catalytic activity">
    <reaction evidence="5 6">
        <text>adenine + H2O + H(+) = hypoxanthine + NH4(+)</text>
        <dbReference type="Rhea" id="RHEA:23688"/>
        <dbReference type="ChEBI" id="CHEBI:15377"/>
        <dbReference type="ChEBI" id="CHEBI:15378"/>
        <dbReference type="ChEBI" id="CHEBI:16708"/>
        <dbReference type="ChEBI" id="CHEBI:17368"/>
        <dbReference type="ChEBI" id="CHEBI:28938"/>
        <dbReference type="EC" id="3.5.4.2"/>
    </reaction>
</comment>
<dbReference type="Proteomes" id="UP000543836">
    <property type="component" value="Unassembled WGS sequence"/>
</dbReference>
<evidence type="ECO:0000313" key="10">
    <source>
        <dbReference type="Proteomes" id="UP000543836"/>
    </source>
</evidence>
<dbReference type="Gene3D" id="2.30.40.10">
    <property type="entry name" value="Urease, subunit C, domain 1"/>
    <property type="match status" value="1"/>
</dbReference>
<evidence type="ECO:0000259" key="8">
    <source>
        <dbReference type="Pfam" id="PF13382"/>
    </source>
</evidence>
<feature type="domain" description="Amidohydrolase-related" evidence="7">
    <location>
        <begin position="82"/>
        <end position="366"/>
    </location>
</feature>
<protein>
    <recommendedName>
        <fullName evidence="2 6">Adenine deaminase</fullName>
        <shortName evidence="6">Adenase</shortName>
        <shortName evidence="6">Adenine aminase</shortName>
        <ecNumber evidence="2 6">3.5.4.2</ecNumber>
    </recommendedName>
</protein>
<evidence type="ECO:0000256" key="1">
    <source>
        <dbReference type="ARBA" id="ARBA00006773"/>
    </source>
</evidence>
<dbReference type="InterPro" id="IPR011059">
    <property type="entry name" value="Metal-dep_hydrolase_composite"/>
</dbReference>
<comment type="cofactor">
    <cofactor evidence="6">
        <name>Mn(2+)</name>
        <dbReference type="ChEBI" id="CHEBI:29035"/>
    </cofactor>
</comment>
<keyword evidence="3 6" id="KW-0378">Hydrolase</keyword>
<evidence type="ECO:0000256" key="3">
    <source>
        <dbReference type="ARBA" id="ARBA00022801"/>
    </source>
</evidence>
<reference evidence="9 10" key="1">
    <citation type="submission" date="2020-08" db="EMBL/GenBank/DDBJ databases">
        <title>Genomic Encyclopedia of Type Strains, Phase IV (KMG-V): Genome sequencing to study the core and pangenomes of soil and plant-associated prokaryotes.</title>
        <authorList>
            <person name="Whitman W."/>
        </authorList>
    </citation>
    <scope>NUCLEOTIDE SEQUENCE [LARGE SCALE GENOMIC DNA]</scope>
    <source>
        <strain evidence="9 10">SEMIA 492</strain>
    </source>
</reference>
<proteinExistence type="inferred from homology"/>
<dbReference type="InterPro" id="IPR026912">
    <property type="entry name" value="Adenine_deam_C"/>
</dbReference>
<dbReference type="Gene3D" id="3.20.20.140">
    <property type="entry name" value="Metal-dependent hydrolases"/>
    <property type="match status" value="1"/>
</dbReference>
<dbReference type="EC" id="3.5.4.2" evidence="2 6"/>
<dbReference type="Pfam" id="PF01979">
    <property type="entry name" value="Amidohydro_1"/>
    <property type="match status" value="1"/>
</dbReference>
<comment type="similarity">
    <text evidence="1 6">Belongs to the metallo-dependent hydrolases superfamily. Adenine deaminase family.</text>
</comment>